<proteinExistence type="predicted"/>
<organism evidence="3 4">
    <name type="scientific">Gehongia tenuis</name>
    <dbReference type="NCBI Taxonomy" id="2763655"/>
    <lineage>
        <taxon>Bacteria</taxon>
        <taxon>Bacillati</taxon>
        <taxon>Bacillota</taxon>
        <taxon>Clostridia</taxon>
        <taxon>Christensenellales</taxon>
        <taxon>Christensenellaceae</taxon>
        <taxon>Gehongia</taxon>
    </lineage>
</organism>
<evidence type="ECO:0000313" key="4">
    <source>
        <dbReference type="Proteomes" id="UP000623172"/>
    </source>
</evidence>
<dbReference type="InterPro" id="IPR007549">
    <property type="entry name" value="DUF512"/>
</dbReference>
<dbReference type="EMBL" id="JACRSR010000002">
    <property type="protein sequence ID" value="MBC8531491.1"/>
    <property type="molecule type" value="Genomic_DNA"/>
</dbReference>
<evidence type="ECO:0000259" key="2">
    <source>
        <dbReference type="Pfam" id="PF19238"/>
    </source>
</evidence>
<dbReference type="Pfam" id="PF04459">
    <property type="entry name" value="DUF512"/>
    <property type="match status" value="1"/>
</dbReference>
<name>A0A926D585_9FIRM</name>
<feature type="domain" description="Putative radical SAM N-terminal" evidence="2">
    <location>
        <begin position="63"/>
        <end position="211"/>
    </location>
</feature>
<dbReference type="SUPFAM" id="SSF50156">
    <property type="entry name" value="PDZ domain-like"/>
    <property type="match status" value="1"/>
</dbReference>
<gene>
    <name evidence="3" type="ORF">H8696_06475</name>
</gene>
<dbReference type="SUPFAM" id="SSF102114">
    <property type="entry name" value="Radical SAM enzymes"/>
    <property type="match status" value="1"/>
</dbReference>
<evidence type="ECO:0000259" key="1">
    <source>
        <dbReference type="Pfam" id="PF04459"/>
    </source>
</evidence>
<keyword evidence="4" id="KW-1185">Reference proteome</keyword>
<dbReference type="Proteomes" id="UP000623172">
    <property type="component" value="Unassembled WGS sequence"/>
</dbReference>
<dbReference type="InterPro" id="IPR036034">
    <property type="entry name" value="PDZ_sf"/>
</dbReference>
<dbReference type="InterPro" id="IPR045375">
    <property type="entry name" value="Put_radical_SAM-like_N"/>
</dbReference>
<dbReference type="Gene3D" id="2.30.42.10">
    <property type="match status" value="1"/>
</dbReference>
<feature type="domain" description="DUF512" evidence="1">
    <location>
        <begin position="217"/>
        <end position="414"/>
    </location>
</feature>
<dbReference type="Pfam" id="PF19238">
    <property type="entry name" value="Radical_SAM_2"/>
    <property type="match status" value="1"/>
</dbReference>
<dbReference type="RefSeq" id="WP_249316089.1">
    <property type="nucleotide sequence ID" value="NZ_JACRSR010000002.1"/>
</dbReference>
<reference evidence="3" key="1">
    <citation type="submission" date="2020-08" db="EMBL/GenBank/DDBJ databases">
        <title>Genome public.</title>
        <authorList>
            <person name="Liu C."/>
            <person name="Sun Q."/>
        </authorList>
    </citation>
    <scope>NUCLEOTIDE SEQUENCE</scope>
    <source>
        <strain evidence="3">NSJ-53</strain>
    </source>
</reference>
<dbReference type="AlphaFoldDB" id="A0A926D585"/>
<comment type="caution">
    <text evidence="3">The sequence shown here is derived from an EMBL/GenBank/DDBJ whole genome shotgun (WGS) entry which is preliminary data.</text>
</comment>
<protein>
    <submittedName>
        <fullName evidence="3">DUF512 domain-containing protein</fullName>
    </submittedName>
</protein>
<evidence type="ECO:0000313" key="3">
    <source>
        <dbReference type="EMBL" id="MBC8531491.1"/>
    </source>
</evidence>
<sequence length="431" mass="48543">MHRIVGVKGRLARRLGVEPGDELISIDGQDVVDVIDYEALCSQSRLTLGLRRKDQDLELAVVKDEDEPLGLIFEDNLMGEVRRCQNHCVFCFVDQHPRSKIRDTLRVKDDDWRLSLIMGNYVTLTNVNNLEFERILRRKVSPLYISVHATDPEVRTFMLGRKKEAPILPRLNRLAKANLHFYAQVVLCPGLNDGKVLDQTIEELSGLHPASVSMAVVPVGMTRFREGLYPLQAVDEAKASELLDQIGVWQERLLKRLGTRFVFPADELYWKAGRTLPPPEAYEDYPQLENGVGLVAKMRSEVLEALKTESRTVPGRRTIATGVAAEGWIRELISAIPGGERIKVKSIQNRYYGESITVTGLLTGGDLIEQLKDEDLGEALFISDSMLRSDEDIFLDDVTLEDVENALQIPVFPVPQLGEDFLRVITREVNG</sequence>
<dbReference type="InterPro" id="IPR058240">
    <property type="entry name" value="rSAM_sf"/>
</dbReference>
<accession>A0A926D585</accession>